<dbReference type="PROSITE" id="PS50943">
    <property type="entry name" value="HTH_CROC1"/>
    <property type="match status" value="1"/>
</dbReference>
<dbReference type="RefSeq" id="WP_089411481.1">
    <property type="nucleotide sequence ID" value="NZ_FZQA01000002.1"/>
</dbReference>
<dbReference type="EMBL" id="FZQA01000002">
    <property type="protein sequence ID" value="SNT71933.1"/>
    <property type="molecule type" value="Genomic_DNA"/>
</dbReference>
<feature type="domain" description="HTH cro/C1-type" evidence="3">
    <location>
        <begin position="14"/>
        <end position="68"/>
    </location>
</feature>
<dbReference type="InterPro" id="IPR001387">
    <property type="entry name" value="Cro/C1-type_HTH"/>
</dbReference>
<dbReference type="GO" id="GO:0003677">
    <property type="term" value="F:DNA binding"/>
    <property type="evidence" value="ECO:0007669"/>
    <property type="project" value="UniProtKB-KW"/>
</dbReference>
<evidence type="ECO:0000256" key="2">
    <source>
        <dbReference type="SAM" id="MobiDB-lite"/>
    </source>
</evidence>
<evidence type="ECO:0000256" key="1">
    <source>
        <dbReference type="ARBA" id="ARBA00023125"/>
    </source>
</evidence>
<dbReference type="SUPFAM" id="SSF47413">
    <property type="entry name" value="lambda repressor-like DNA-binding domains"/>
    <property type="match status" value="1"/>
</dbReference>
<proteinExistence type="predicted"/>
<dbReference type="GO" id="GO:0005829">
    <property type="term" value="C:cytosol"/>
    <property type="evidence" value="ECO:0007669"/>
    <property type="project" value="TreeGrafter"/>
</dbReference>
<evidence type="ECO:0000259" key="3">
    <source>
        <dbReference type="PROSITE" id="PS50943"/>
    </source>
</evidence>
<dbReference type="Proteomes" id="UP000198346">
    <property type="component" value="Unassembled WGS sequence"/>
</dbReference>
<sequence length="133" mass="15060">MDSELLRRHVGALIKARRKRLKITQEDLAARMGMSRAALANIETGRQNMLLHHLYRFAEMLGLKVTDLLPNPALLESTVEADELPLPENLSRTQRAQVARLIRDDTAANVNEEDEDHGPRKKTQSRKDSPRSA</sequence>
<name>A0A239PPF4_9PROT</name>
<dbReference type="CDD" id="cd00093">
    <property type="entry name" value="HTH_XRE"/>
    <property type="match status" value="1"/>
</dbReference>
<dbReference type="OrthoDB" id="7594891at2"/>
<evidence type="ECO:0000313" key="5">
    <source>
        <dbReference type="Proteomes" id="UP000198346"/>
    </source>
</evidence>
<dbReference type="PANTHER" id="PTHR46797:SF1">
    <property type="entry name" value="METHYLPHOSPHONATE SYNTHASE"/>
    <property type="match status" value="1"/>
</dbReference>
<dbReference type="InterPro" id="IPR010982">
    <property type="entry name" value="Lambda_DNA-bd_dom_sf"/>
</dbReference>
<dbReference type="Gene3D" id="1.10.260.40">
    <property type="entry name" value="lambda repressor-like DNA-binding domains"/>
    <property type="match status" value="1"/>
</dbReference>
<accession>A0A239PPF4</accession>
<dbReference type="GO" id="GO:0003700">
    <property type="term" value="F:DNA-binding transcription factor activity"/>
    <property type="evidence" value="ECO:0007669"/>
    <property type="project" value="TreeGrafter"/>
</dbReference>
<dbReference type="AlphaFoldDB" id="A0A239PPF4"/>
<keyword evidence="1" id="KW-0238">DNA-binding</keyword>
<dbReference type="SMART" id="SM00530">
    <property type="entry name" value="HTH_XRE"/>
    <property type="match status" value="1"/>
</dbReference>
<organism evidence="4 5">
    <name type="scientific">Amphiplicatus metriothermophilus</name>
    <dbReference type="NCBI Taxonomy" id="1519374"/>
    <lineage>
        <taxon>Bacteria</taxon>
        <taxon>Pseudomonadati</taxon>
        <taxon>Pseudomonadota</taxon>
        <taxon>Alphaproteobacteria</taxon>
        <taxon>Parvularculales</taxon>
        <taxon>Parvularculaceae</taxon>
        <taxon>Amphiplicatus</taxon>
    </lineage>
</organism>
<dbReference type="Pfam" id="PF01381">
    <property type="entry name" value="HTH_3"/>
    <property type="match status" value="1"/>
</dbReference>
<keyword evidence="5" id="KW-1185">Reference proteome</keyword>
<dbReference type="PANTHER" id="PTHR46797">
    <property type="entry name" value="HTH-TYPE TRANSCRIPTIONAL REGULATOR"/>
    <property type="match status" value="1"/>
</dbReference>
<dbReference type="InterPro" id="IPR050807">
    <property type="entry name" value="TransReg_Diox_bact_type"/>
</dbReference>
<evidence type="ECO:0000313" key="4">
    <source>
        <dbReference type="EMBL" id="SNT71933.1"/>
    </source>
</evidence>
<protein>
    <submittedName>
        <fullName evidence="4">Transcriptional regulator, XRE family</fullName>
    </submittedName>
</protein>
<feature type="region of interest" description="Disordered" evidence="2">
    <location>
        <begin position="104"/>
        <end position="133"/>
    </location>
</feature>
<reference evidence="4 5" key="1">
    <citation type="submission" date="2017-07" db="EMBL/GenBank/DDBJ databases">
        <authorList>
            <person name="Sun Z.S."/>
            <person name="Albrecht U."/>
            <person name="Echele G."/>
            <person name="Lee C.C."/>
        </authorList>
    </citation>
    <scope>NUCLEOTIDE SEQUENCE [LARGE SCALE GENOMIC DNA]</scope>
    <source>
        <strain evidence="4 5">CGMCC 1.12710</strain>
    </source>
</reference>
<gene>
    <name evidence="4" type="ORF">SAMN06297382_0954</name>
</gene>